<accession>A0A8X6GUN1</accession>
<reference evidence="1" key="1">
    <citation type="submission" date="2020-07" db="EMBL/GenBank/DDBJ databases">
        <title>Multicomponent nature underlies the extraordinary mechanical properties of spider dragline silk.</title>
        <authorList>
            <person name="Kono N."/>
            <person name="Nakamura H."/>
            <person name="Mori M."/>
            <person name="Yoshida Y."/>
            <person name="Ohtoshi R."/>
            <person name="Malay A.D."/>
            <person name="Moran D.A.P."/>
            <person name="Tomita M."/>
            <person name="Numata K."/>
            <person name="Arakawa K."/>
        </authorList>
    </citation>
    <scope>NUCLEOTIDE SEQUENCE</scope>
</reference>
<dbReference type="AlphaFoldDB" id="A0A8X6GUN1"/>
<sequence>MAETVANCENDGRISLGSWADVFPAAQNTLRKKKDRKHRFTFLALITPPALRHKNTLTTRKSKTTINGEYQKSICETKELELLSDPEGFQKVESSFSRLRNTSVYFWRSKNLRAFARL</sequence>
<name>A0A8X6GUN1_TRICU</name>
<evidence type="ECO:0000313" key="2">
    <source>
        <dbReference type="Proteomes" id="UP000887116"/>
    </source>
</evidence>
<dbReference type="EMBL" id="BMAO01026527">
    <property type="protein sequence ID" value="GFR10364.1"/>
    <property type="molecule type" value="Genomic_DNA"/>
</dbReference>
<protein>
    <submittedName>
        <fullName evidence="1">Uncharacterized protein</fullName>
    </submittedName>
</protein>
<proteinExistence type="predicted"/>
<gene>
    <name evidence="1" type="ORF">TNCT_38561</name>
</gene>
<keyword evidence="2" id="KW-1185">Reference proteome</keyword>
<evidence type="ECO:0000313" key="1">
    <source>
        <dbReference type="EMBL" id="GFR10364.1"/>
    </source>
</evidence>
<dbReference type="Proteomes" id="UP000887116">
    <property type="component" value="Unassembled WGS sequence"/>
</dbReference>
<comment type="caution">
    <text evidence="1">The sequence shown here is derived from an EMBL/GenBank/DDBJ whole genome shotgun (WGS) entry which is preliminary data.</text>
</comment>
<organism evidence="1 2">
    <name type="scientific">Trichonephila clavata</name>
    <name type="common">Joro spider</name>
    <name type="synonym">Nephila clavata</name>
    <dbReference type="NCBI Taxonomy" id="2740835"/>
    <lineage>
        <taxon>Eukaryota</taxon>
        <taxon>Metazoa</taxon>
        <taxon>Ecdysozoa</taxon>
        <taxon>Arthropoda</taxon>
        <taxon>Chelicerata</taxon>
        <taxon>Arachnida</taxon>
        <taxon>Araneae</taxon>
        <taxon>Araneomorphae</taxon>
        <taxon>Entelegynae</taxon>
        <taxon>Araneoidea</taxon>
        <taxon>Nephilidae</taxon>
        <taxon>Trichonephila</taxon>
    </lineage>
</organism>
<dbReference type="OrthoDB" id="10421452at2759"/>